<proteinExistence type="predicted"/>
<name>W7AIR5_9APIC</name>
<reference evidence="2 3" key="1">
    <citation type="submission" date="2013-02" db="EMBL/GenBank/DDBJ databases">
        <title>The Genome Sequence of Plasmodium inui San Antonio 1.</title>
        <authorList>
            <consortium name="The Broad Institute Genome Sequencing Platform"/>
            <consortium name="The Broad Institute Genome Sequencing Center for Infectious Disease"/>
            <person name="Neafsey D."/>
            <person name="Cheeseman I."/>
            <person name="Volkman S."/>
            <person name="Adams J."/>
            <person name="Walker B."/>
            <person name="Young S.K."/>
            <person name="Zeng Q."/>
            <person name="Gargeya S."/>
            <person name="Fitzgerald M."/>
            <person name="Haas B."/>
            <person name="Abouelleil A."/>
            <person name="Alvarado L."/>
            <person name="Arachchi H.M."/>
            <person name="Berlin A.M."/>
            <person name="Chapman S.B."/>
            <person name="Dewar J."/>
            <person name="Goldberg J."/>
            <person name="Griggs A."/>
            <person name="Gujja S."/>
            <person name="Hansen M."/>
            <person name="Howarth C."/>
            <person name="Imamovic A."/>
            <person name="Larimer J."/>
            <person name="McCowan C."/>
            <person name="Murphy C."/>
            <person name="Neiman D."/>
            <person name="Pearson M."/>
            <person name="Priest M."/>
            <person name="Roberts A."/>
            <person name="Saif S."/>
            <person name="Shea T."/>
            <person name="Sisk P."/>
            <person name="Sykes S."/>
            <person name="Wortman J."/>
            <person name="Nusbaum C."/>
            <person name="Birren B."/>
        </authorList>
    </citation>
    <scope>NUCLEOTIDE SEQUENCE [LARGE SCALE GENOMIC DNA]</scope>
    <source>
        <strain evidence="2 3">San Antonio 1</strain>
    </source>
</reference>
<feature type="compositionally biased region" description="Basic and acidic residues" evidence="1">
    <location>
        <begin position="267"/>
        <end position="293"/>
    </location>
</feature>
<sequence>EEKRLEEEKRLDQVKRKVELRRLQEKRLNEAKREEHQRGEGKRTEQQAIPGAIEMTQGEENKETEKTQQKKDLFSKIMKQIYTVTPLAYYRKEDKDKDEKEKHHEGKKDSDEMDGRVERSSLEIDNGKGTKRNNFIDEKKNLNIDRREKDGEEVTTAYHNNDVGDDQKREGKHLPNLSCARSYSIFEKMERERKKSFRGKASMNGNKGGSNKLGKRDLTKHAYVNNSVIISHVISRGKDEEEHVPSSHRGDSAGEETDGEASPGEASHGEESHRRVGNHFETRDDSIPRTILNEEKKNELVKMRNQNLQYSNVREGNLRSLLGDVLGEGSVSVPSNEDEFFDVDEEDFFATETEDSFLKIDDEEGEQEEGTMEDIKTHVYRELYGGRRYGRGGRNNLELSSLWGNESPQGDSSPFYSAELRNLSTYDLYRKQISTDEVMWRNSKRLSRKDESVSRSSAEGESKDNISKSSQDAYFDFEKKKFFNREEKYKMSANSISGLSSDDSIVARRKMYYLDSLRIHYDEGSDPFTNYSFEKIDTRNYPREGKYAPDEHHSGSDDEILATVMDNLNGSNNKIKSIGLSYHIENGRGNMSGGVAEYLHRRRSGMVPHVDRLHLDPLHADGLHAESLHANSLDADGDYTGGYHAGAHYTGEHYTPGNYTRGHYTRGHYTRDNYTSGNCTDPHHDDLSSSSLYHSKTQSHINATRNFQRVYSRQ</sequence>
<feature type="compositionally biased region" description="Basic and acidic residues" evidence="1">
    <location>
        <begin position="236"/>
        <end position="252"/>
    </location>
</feature>
<dbReference type="RefSeq" id="XP_008818282.1">
    <property type="nucleotide sequence ID" value="XM_008820060.1"/>
</dbReference>
<accession>W7AIR5</accession>
<feature type="compositionally biased region" description="Basic and acidic residues" evidence="1">
    <location>
        <begin position="24"/>
        <end position="45"/>
    </location>
</feature>
<feature type="region of interest" description="Disordered" evidence="1">
    <location>
        <begin position="680"/>
        <end position="700"/>
    </location>
</feature>
<feature type="region of interest" description="Disordered" evidence="1">
    <location>
        <begin position="234"/>
        <end position="293"/>
    </location>
</feature>
<evidence type="ECO:0000313" key="2">
    <source>
        <dbReference type="EMBL" id="EUD65191.1"/>
    </source>
</evidence>
<dbReference type="VEuPathDB" id="PlasmoDB:C922_04477"/>
<dbReference type="AlphaFoldDB" id="W7AIR5"/>
<feature type="region of interest" description="Disordered" evidence="1">
    <location>
        <begin position="24"/>
        <end position="219"/>
    </location>
</feature>
<keyword evidence="3" id="KW-1185">Reference proteome</keyword>
<organism evidence="2 3">
    <name type="scientific">Plasmodium inui San Antonio 1</name>
    <dbReference type="NCBI Taxonomy" id="1237626"/>
    <lineage>
        <taxon>Eukaryota</taxon>
        <taxon>Sar</taxon>
        <taxon>Alveolata</taxon>
        <taxon>Apicomplexa</taxon>
        <taxon>Aconoidasida</taxon>
        <taxon>Haemosporida</taxon>
        <taxon>Plasmodiidae</taxon>
        <taxon>Plasmodium</taxon>
        <taxon>Plasmodium (Plasmodium)</taxon>
    </lineage>
</organism>
<protein>
    <submittedName>
        <fullName evidence="2">Uncharacterized protein</fullName>
    </submittedName>
</protein>
<evidence type="ECO:0000313" key="3">
    <source>
        <dbReference type="Proteomes" id="UP000030640"/>
    </source>
</evidence>
<feature type="non-terminal residue" evidence="2">
    <location>
        <position position="1"/>
    </location>
</feature>
<feature type="compositionally biased region" description="Basic and acidic residues" evidence="1">
    <location>
        <begin position="59"/>
        <end position="74"/>
    </location>
</feature>
<dbReference type="GeneID" id="20039751"/>
<dbReference type="OrthoDB" id="378821at2759"/>
<dbReference type="Proteomes" id="UP000030640">
    <property type="component" value="Unassembled WGS sequence"/>
</dbReference>
<gene>
    <name evidence="2" type="ORF">C922_04477</name>
</gene>
<feature type="compositionally biased region" description="Low complexity" evidence="1">
    <location>
        <begin position="199"/>
        <end position="212"/>
    </location>
</feature>
<evidence type="ECO:0000256" key="1">
    <source>
        <dbReference type="SAM" id="MobiDB-lite"/>
    </source>
</evidence>
<dbReference type="EMBL" id="KI965482">
    <property type="protein sequence ID" value="EUD65191.1"/>
    <property type="molecule type" value="Genomic_DNA"/>
</dbReference>
<feature type="compositionally biased region" description="Basic and acidic residues" evidence="1">
    <location>
        <begin position="90"/>
        <end position="152"/>
    </location>
</feature>